<evidence type="ECO:0000256" key="7">
    <source>
        <dbReference type="RuleBase" id="RU363032"/>
    </source>
</evidence>
<dbReference type="AlphaFoldDB" id="A0A542ZHM1"/>
<evidence type="ECO:0000313" key="9">
    <source>
        <dbReference type="EMBL" id="TQL59862.1"/>
    </source>
</evidence>
<evidence type="ECO:0000256" key="4">
    <source>
        <dbReference type="ARBA" id="ARBA00022692"/>
    </source>
</evidence>
<organism evidence="9 10">
    <name type="scientific">Oryzihumus leptocrescens</name>
    <dbReference type="NCBI Taxonomy" id="297536"/>
    <lineage>
        <taxon>Bacteria</taxon>
        <taxon>Bacillati</taxon>
        <taxon>Actinomycetota</taxon>
        <taxon>Actinomycetes</taxon>
        <taxon>Micrococcales</taxon>
        <taxon>Intrasporangiaceae</taxon>
        <taxon>Oryzihumus</taxon>
    </lineage>
</organism>
<evidence type="ECO:0000259" key="8">
    <source>
        <dbReference type="PROSITE" id="PS50928"/>
    </source>
</evidence>
<name>A0A542ZHM1_9MICO</name>
<evidence type="ECO:0000256" key="5">
    <source>
        <dbReference type="ARBA" id="ARBA00022989"/>
    </source>
</evidence>
<dbReference type="InterPro" id="IPR043429">
    <property type="entry name" value="ArtM/GltK/GlnP/TcyL/YhdX-like"/>
</dbReference>
<dbReference type="Pfam" id="PF00528">
    <property type="entry name" value="BPD_transp_1"/>
    <property type="match status" value="1"/>
</dbReference>
<dbReference type="PANTHER" id="PTHR30614:SF21">
    <property type="entry name" value="AMINO ACID ABC TRANSPORTER PERMEASE"/>
    <property type="match status" value="1"/>
</dbReference>
<dbReference type="GO" id="GO:0006865">
    <property type="term" value="P:amino acid transport"/>
    <property type="evidence" value="ECO:0007669"/>
    <property type="project" value="TreeGrafter"/>
</dbReference>
<feature type="transmembrane region" description="Helical" evidence="7">
    <location>
        <begin position="111"/>
        <end position="131"/>
    </location>
</feature>
<dbReference type="EMBL" id="VFOQ01000001">
    <property type="protein sequence ID" value="TQL59862.1"/>
    <property type="molecule type" value="Genomic_DNA"/>
</dbReference>
<dbReference type="GO" id="GO:0022857">
    <property type="term" value="F:transmembrane transporter activity"/>
    <property type="evidence" value="ECO:0007669"/>
    <property type="project" value="InterPro"/>
</dbReference>
<dbReference type="Proteomes" id="UP000319514">
    <property type="component" value="Unassembled WGS sequence"/>
</dbReference>
<comment type="caution">
    <text evidence="9">The sequence shown here is derived from an EMBL/GenBank/DDBJ whole genome shotgun (WGS) entry which is preliminary data.</text>
</comment>
<keyword evidence="6 7" id="KW-0472">Membrane</keyword>
<dbReference type="InterPro" id="IPR010065">
    <property type="entry name" value="AA_ABC_transptr_permease_3TM"/>
</dbReference>
<feature type="transmembrane region" description="Helical" evidence="7">
    <location>
        <begin position="64"/>
        <end position="90"/>
    </location>
</feature>
<comment type="similarity">
    <text evidence="7">Belongs to the binding-protein-dependent transport system permease family.</text>
</comment>
<dbReference type="PROSITE" id="PS50928">
    <property type="entry name" value="ABC_TM1"/>
    <property type="match status" value="1"/>
</dbReference>
<sequence>MTSQTVLFDTPGPRARRRHTLAAVVGGVVLLGVLAWVLSRLAARGNLTPAKWNPFASADTWTEYLLPGVVGTLEAAAISIVLALVLGLLLGMGRLSENRPLRWFCSVFVEFFRAVPVLLMMIFAFNLYAVYQVFDSEQLALAGVVTGLTLYNASVMAELVRAGVGSLPAGQREAGLSIGLTASQTLRSILLPQALTAMLPAIVGQLVVVLKDSALGSIITYVELLAQGQTLGTARANMVPAFIVVAAIFIAINYLLTVLAGRVERRMRRRGHTSAKAAPAAPGQAG</sequence>
<gene>
    <name evidence="9" type="ORF">FB474_1232</name>
</gene>
<evidence type="ECO:0000256" key="3">
    <source>
        <dbReference type="ARBA" id="ARBA00022475"/>
    </source>
</evidence>
<dbReference type="InterPro" id="IPR035906">
    <property type="entry name" value="MetI-like_sf"/>
</dbReference>
<protein>
    <submittedName>
        <fullName evidence="9">Amino acid ABC transporter membrane protein 2 (PAAT family)</fullName>
    </submittedName>
</protein>
<feature type="domain" description="ABC transmembrane type-1" evidence="8">
    <location>
        <begin position="69"/>
        <end position="260"/>
    </location>
</feature>
<dbReference type="Gene3D" id="1.10.3720.10">
    <property type="entry name" value="MetI-like"/>
    <property type="match status" value="1"/>
</dbReference>
<keyword evidence="4 7" id="KW-0812">Transmembrane</keyword>
<dbReference type="CDD" id="cd06261">
    <property type="entry name" value="TM_PBP2"/>
    <property type="match status" value="1"/>
</dbReference>
<evidence type="ECO:0000256" key="2">
    <source>
        <dbReference type="ARBA" id="ARBA00022448"/>
    </source>
</evidence>
<keyword evidence="5 7" id="KW-1133">Transmembrane helix</keyword>
<dbReference type="NCBIfam" id="TIGR01726">
    <property type="entry name" value="HEQRo_perm_3TM"/>
    <property type="match status" value="1"/>
</dbReference>
<dbReference type="GO" id="GO:0043190">
    <property type="term" value="C:ATP-binding cassette (ABC) transporter complex"/>
    <property type="evidence" value="ECO:0007669"/>
    <property type="project" value="InterPro"/>
</dbReference>
<evidence type="ECO:0000256" key="6">
    <source>
        <dbReference type="ARBA" id="ARBA00023136"/>
    </source>
</evidence>
<feature type="transmembrane region" description="Helical" evidence="7">
    <location>
        <begin position="238"/>
        <end position="260"/>
    </location>
</feature>
<feature type="transmembrane region" description="Helical" evidence="7">
    <location>
        <begin position="21"/>
        <end position="39"/>
    </location>
</feature>
<comment type="subcellular location">
    <subcellularLocation>
        <location evidence="1 7">Cell membrane</location>
        <topology evidence="1 7">Multi-pass membrane protein</topology>
    </subcellularLocation>
</comment>
<keyword evidence="2 7" id="KW-0813">Transport</keyword>
<dbReference type="PANTHER" id="PTHR30614">
    <property type="entry name" value="MEMBRANE COMPONENT OF AMINO ACID ABC TRANSPORTER"/>
    <property type="match status" value="1"/>
</dbReference>
<reference evidence="9 10" key="1">
    <citation type="submission" date="2019-06" db="EMBL/GenBank/DDBJ databases">
        <title>Sequencing the genomes of 1000 actinobacteria strains.</title>
        <authorList>
            <person name="Klenk H.-P."/>
        </authorList>
    </citation>
    <scope>NUCLEOTIDE SEQUENCE [LARGE SCALE GENOMIC DNA]</scope>
    <source>
        <strain evidence="9 10">DSM 18082</strain>
    </source>
</reference>
<proteinExistence type="inferred from homology"/>
<dbReference type="InterPro" id="IPR000515">
    <property type="entry name" value="MetI-like"/>
</dbReference>
<dbReference type="OrthoDB" id="4543034at2"/>
<evidence type="ECO:0000313" key="10">
    <source>
        <dbReference type="Proteomes" id="UP000319514"/>
    </source>
</evidence>
<dbReference type="SUPFAM" id="SSF161098">
    <property type="entry name" value="MetI-like"/>
    <property type="match status" value="1"/>
</dbReference>
<keyword evidence="3" id="KW-1003">Cell membrane</keyword>
<dbReference type="RefSeq" id="WP_141787831.1">
    <property type="nucleotide sequence ID" value="NZ_BAAAKX010000004.1"/>
</dbReference>
<accession>A0A542ZHM1</accession>
<evidence type="ECO:0000256" key="1">
    <source>
        <dbReference type="ARBA" id="ARBA00004651"/>
    </source>
</evidence>
<keyword evidence="10" id="KW-1185">Reference proteome</keyword>